<dbReference type="AlphaFoldDB" id="A0A9W6YSH6"/>
<name>A0A9W6YSH6_AMBMO</name>
<evidence type="ECO:0000313" key="4">
    <source>
        <dbReference type="Proteomes" id="UP001165063"/>
    </source>
</evidence>
<protein>
    <submittedName>
        <fullName evidence="3">Unnamed protein product</fullName>
    </submittedName>
</protein>
<comment type="caution">
    <text evidence="3">The sequence shown here is derived from an EMBL/GenBank/DDBJ whole genome shotgun (WGS) entry which is preliminary data.</text>
</comment>
<dbReference type="InterPro" id="IPR036265">
    <property type="entry name" value="HIT-like_sf"/>
</dbReference>
<dbReference type="PANTHER" id="PTHR38420">
    <property type="entry name" value="AP-4-A PHOSPHORYLASE II"/>
    <property type="match status" value="1"/>
</dbReference>
<dbReference type="InterPro" id="IPR009163">
    <property type="entry name" value="Ap4A_phos1/2"/>
</dbReference>
<proteinExistence type="predicted"/>
<evidence type="ECO:0000313" key="3">
    <source>
        <dbReference type="EMBL" id="GMG28054.1"/>
    </source>
</evidence>
<dbReference type="GO" id="GO:0005524">
    <property type="term" value="F:ATP binding"/>
    <property type="evidence" value="ECO:0007669"/>
    <property type="project" value="InterPro"/>
</dbReference>
<dbReference type="Gene3D" id="3.30.428.70">
    <property type="match status" value="1"/>
</dbReference>
<dbReference type="GO" id="GO:0003877">
    <property type="term" value="F:ATP:ADP adenylyltransferase activity"/>
    <property type="evidence" value="ECO:0007669"/>
    <property type="project" value="InterPro"/>
</dbReference>
<feature type="domain" description="Ap4A phosphorylase 1/2 N-terminal" evidence="2">
    <location>
        <begin position="82"/>
        <end position="202"/>
    </location>
</feature>
<feature type="domain" description="ATP adenylyltransferase C-terminal" evidence="1">
    <location>
        <begin position="236"/>
        <end position="347"/>
    </location>
</feature>
<evidence type="ECO:0000259" key="2">
    <source>
        <dbReference type="Pfam" id="PF19327"/>
    </source>
</evidence>
<dbReference type="InterPro" id="IPR045759">
    <property type="entry name" value="Ap4A_phos1/2_N"/>
</dbReference>
<reference evidence="3" key="1">
    <citation type="submission" date="2023-04" db="EMBL/GenBank/DDBJ databases">
        <title>Ambrosiozyma monospora NBRC 1965.</title>
        <authorList>
            <person name="Ichikawa N."/>
            <person name="Sato H."/>
            <person name="Tonouchi N."/>
        </authorList>
    </citation>
    <scope>NUCLEOTIDE SEQUENCE</scope>
    <source>
        <strain evidence="3">NBRC 1965</strain>
    </source>
</reference>
<dbReference type="OrthoDB" id="10267950at2759"/>
<organism evidence="3 4">
    <name type="scientific">Ambrosiozyma monospora</name>
    <name type="common">Yeast</name>
    <name type="synonym">Endomycopsis monosporus</name>
    <dbReference type="NCBI Taxonomy" id="43982"/>
    <lineage>
        <taxon>Eukaryota</taxon>
        <taxon>Fungi</taxon>
        <taxon>Dikarya</taxon>
        <taxon>Ascomycota</taxon>
        <taxon>Saccharomycotina</taxon>
        <taxon>Pichiomycetes</taxon>
        <taxon>Pichiales</taxon>
        <taxon>Pichiaceae</taxon>
        <taxon>Ambrosiozyma</taxon>
    </lineage>
</organism>
<dbReference type="InterPro" id="IPR043171">
    <property type="entry name" value="Ap4A_phos1/2-like"/>
</dbReference>
<dbReference type="Pfam" id="PF19327">
    <property type="entry name" value="Ap4A_phos_N"/>
    <property type="match status" value="1"/>
</dbReference>
<dbReference type="Pfam" id="PF09830">
    <property type="entry name" value="ATP_transf"/>
    <property type="match status" value="1"/>
</dbReference>
<gene>
    <name evidence="3" type="ORF">Amon01_000352800</name>
</gene>
<dbReference type="PANTHER" id="PTHR38420:SF1">
    <property type="entry name" value="PUTATIVE (AFU_ORTHOLOGUE AFUA_5G14690)-RELATED"/>
    <property type="match status" value="1"/>
</dbReference>
<dbReference type="EMBL" id="BSXU01001492">
    <property type="protein sequence ID" value="GMG28054.1"/>
    <property type="molecule type" value="Genomic_DNA"/>
</dbReference>
<sequence>MTNVEEVHLPTLQALQEYNLGDRLHTVFTQAESNDNLVFTKQDPTKIKIINDADHNMTIQVKEVPGLGKRPMNRPTVPGTNERVTDDKVEQVKKNNPFVKPEPELTLVSDLCGSYRLILNKFPNTEHHFLMVTKQFEQQDTLLRPLELQLMRSILSKLNNHVGVDATGDPFKKDRYFAFFNSGPESGYSQFHKHVQFMKLPADFPLYQDRVVSNADYFIPNELKSDKRPLFNKDAGFKHFILKMPTVGKEVKDTEEERESLAILYMYLVKRVLNIFRELDVEFSKISYNFIMTDTWMMIVPRKAAHYQGVWQNSLGYMGLFGGKNEEVLKKYNDLGYIEVLKGCGFEQEEDEDKVVYNEYGY</sequence>
<dbReference type="SUPFAM" id="SSF54197">
    <property type="entry name" value="HIT-like"/>
    <property type="match status" value="1"/>
</dbReference>
<keyword evidence="4" id="KW-1185">Reference proteome</keyword>
<dbReference type="GO" id="GO:0009117">
    <property type="term" value="P:nucleotide metabolic process"/>
    <property type="evidence" value="ECO:0007669"/>
    <property type="project" value="InterPro"/>
</dbReference>
<dbReference type="InterPro" id="IPR019200">
    <property type="entry name" value="ATP_adenylylTrfase_C"/>
</dbReference>
<evidence type="ECO:0000259" key="1">
    <source>
        <dbReference type="Pfam" id="PF09830"/>
    </source>
</evidence>
<accession>A0A9W6YSH6</accession>
<dbReference type="Proteomes" id="UP001165063">
    <property type="component" value="Unassembled WGS sequence"/>
</dbReference>